<evidence type="ECO:0000313" key="3">
    <source>
        <dbReference type="Proteomes" id="UP000297753"/>
    </source>
</evidence>
<feature type="signal peptide" evidence="1">
    <location>
        <begin position="1"/>
        <end position="22"/>
    </location>
</feature>
<dbReference type="OrthoDB" id="6195808at2"/>
<proteinExistence type="predicted"/>
<protein>
    <recommendedName>
        <fullName evidence="4">DUF2541 family protein</fullName>
    </recommendedName>
</protein>
<sequence length="147" mass="16409">MKQIITILLSSLVLFFAPHSFAKEADGWVLISDKVVNYKAETDTVEPLAYISERNFSKLKIKVVQGTVNLKELVVTMSDGSTKELKTMGTLTKGMSTRAWTLPGDENAKFKKLDMTYDSWGSNTLSAVGLSKKAKIEVWGKKRTEEE</sequence>
<feature type="chain" id="PRO_5021304573" description="DUF2541 family protein" evidence="1">
    <location>
        <begin position="23"/>
        <end position="147"/>
    </location>
</feature>
<accession>A0A4Y8WDU6</accession>
<comment type="caution">
    <text evidence="2">The sequence shown here is derived from an EMBL/GenBank/DDBJ whole genome shotgun (WGS) entry which is preliminary data.</text>
</comment>
<dbReference type="AlphaFoldDB" id="A0A4Y8WDU6"/>
<dbReference type="Proteomes" id="UP000297753">
    <property type="component" value="Unassembled WGS sequence"/>
</dbReference>
<evidence type="ECO:0008006" key="4">
    <source>
        <dbReference type="Google" id="ProtNLM"/>
    </source>
</evidence>
<gene>
    <name evidence="2" type="ORF">ELS82_13940</name>
</gene>
<dbReference type="EMBL" id="SATR01000020">
    <property type="protein sequence ID" value="TFH91017.1"/>
    <property type="molecule type" value="Genomic_DNA"/>
</dbReference>
<dbReference type="RefSeq" id="WP_134836007.1">
    <property type="nucleotide sequence ID" value="NZ_SATR01000020.1"/>
</dbReference>
<evidence type="ECO:0000313" key="2">
    <source>
        <dbReference type="EMBL" id="TFH91017.1"/>
    </source>
</evidence>
<keyword evidence="3" id="KW-1185">Reference proteome</keyword>
<reference evidence="2 3" key="1">
    <citation type="submission" date="2019-01" db="EMBL/GenBank/DDBJ databases">
        <title>Vibrio BEI176 sp. nov, a marine bacterium isolated from China: eastern marignal seas.</title>
        <authorList>
            <person name="Li B."/>
        </authorList>
    </citation>
    <scope>NUCLEOTIDE SEQUENCE [LARGE SCALE GENOMIC DNA]</scope>
    <source>
        <strain evidence="2 3">BEI176</strain>
    </source>
</reference>
<organism evidence="2 3">
    <name type="scientific">Vibrio ouci</name>
    <dbReference type="NCBI Taxonomy" id="2499078"/>
    <lineage>
        <taxon>Bacteria</taxon>
        <taxon>Pseudomonadati</taxon>
        <taxon>Pseudomonadota</taxon>
        <taxon>Gammaproteobacteria</taxon>
        <taxon>Vibrionales</taxon>
        <taxon>Vibrionaceae</taxon>
        <taxon>Vibrio</taxon>
    </lineage>
</organism>
<keyword evidence="1" id="KW-0732">Signal</keyword>
<evidence type="ECO:0000256" key="1">
    <source>
        <dbReference type="SAM" id="SignalP"/>
    </source>
</evidence>
<name>A0A4Y8WDU6_9VIBR</name>